<evidence type="ECO:0000313" key="1">
    <source>
        <dbReference type="EMBL" id="JAD22777.1"/>
    </source>
</evidence>
<sequence length="15" mass="1786">MVELVNDIEETHRSN</sequence>
<organism evidence="1">
    <name type="scientific">Arundo donax</name>
    <name type="common">Giant reed</name>
    <name type="synonym">Donax arundinaceus</name>
    <dbReference type="NCBI Taxonomy" id="35708"/>
    <lineage>
        <taxon>Eukaryota</taxon>
        <taxon>Viridiplantae</taxon>
        <taxon>Streptophyta</taxon>
        <taxon>Embryophyta</taxon>
        <taxon>Tracheophyta</taxon>
        <taxon>Spermatophyta</taxon>
        <taxon>Magnoliopsida</taxon>
        <taxon>Liliopsida</taxon>
        <taxon>Poales</taxon>
        <taxon>Poaceae</taxon>
        <taxon>PACMAD clade</taxon>
        <taxon>Arundinoideae</taxon>
        <taxon>Arundineae</taxon>
        <taxon>Arundo</taxon>
    </lineage>
</organism>
<accession>A0A0A8YJL9</accession>
<dbReference type="EMBL" id="GBRH01275118">
    <property type="protein sequence ID" value="JAD22777.1"/>
    <property type="molecule type" value="Transcribed_RNA"/>
</dbReference>
<reference evidence="1" key="2">
    <citation type="journal article" date="2015" name="Data Brief">
        <title>Shoot transcriptome of the giant reed, Arundo donax.</title>
        <authorList>
            <person name="Barrero R.A."/>
            <person name="Guerrero F.D."/>
            <person name="Moolhuijzen P."/>
            <person name="Goolsby J.A."/>
            <person name="Tidwell J."/>
            <person name="Bellgard S.E."/>
            <person name="Bellgard M.I."/>
        </authorList>
    </citation>
    <scope>NUCLEOTIDE SEQUENCE</scope>
    <source>
        <tissue evidence="1">Shoot tissue taken approximately 20 cm above the soil surface</tissue>
    </source>
</reference>
<proteinExistence type="predicted"/>
<protein>
    <submittedName>
        <fullName evidence="1">Uncharacterized protein</fullName>
    </submittedName>
</protein>
<reference evidence="1" key="1">
    <citation type="submission" date="2014-09" db="EMBL/GenBank/DDBJ databases">
        <authorList>
            <person name="Magalhaes I.L.F."/>
            <person name="Oliveira U."/>
            <person name="Santos F.R."/>
            <person name="Vidigal T.H.D.A."/>
            <person name="Brescovit A.D."/>
            <person name="Santos A.J."/>
        </authorList>
    </citation>
    <scope>NUCLEOTIDE SEQUENCE</scope>
    <source>
        <tissue evidence="1">Shoot tissue taken approximately 20 cm above the soil surface</tissue>
    </source>
</reference>
<name>A0A0A8YJL9_ARUDO</name>